<evidence type="ECO:0000256" key="1">
    <source>
        <dbReference type="SAM" id="MobiDB-lite"/>
    </source>
</evidence>
<evidence type="ECO:0000313" key="2">
    <source>
        <dbReference type="EMBL" id="TFY64264.1"/>
    </source>
</evidence>
<organism evidence="2 3">
    <name type="scientific">Dentipellis fragilis</name>
    <dbReference type="NCBI Taxonomy" id="205917"/>
    <lineage>
        <taxon>Eukaryota</taxon>
        <taxon>Fungi</taxon>
        <taxon>Dikarya</taxon>
        <taxon>Basidiomycota</taxon>
        <taxon>Agaricomycotina</taxon>
        <taxon>Agaricomycetes</taxon>
        <taxon>Russulales</taxon>
        <taxon>Hericiaceae</taxon>
        <taxon>Dentipellis</taxon>
    </lineage>
</organism>
<keyword evidence="3" id="KW-1185">Reference proteome</keyword>
<sequence length="873" mass="99255">MNGNYPNHTWNNVSAAGPASRQNRDANHQPQAPGGLQSGRRTILTVSPFPQMNTFPGQNHGNGMPQQQICRQSAAAMLHPNIYWMSPNSMPMLSQPPQLPPTLSMLSTGFQSTHLNRGTNPGTILLQPPLPMMHYPMRHQMQLRQSATAGYYPQSNFTNTTHGDTSILNRHMQFPHWQVPPPRLLYSGGGTADFWSGSTALNHFSFNFRVMDRCHNNPGFRTGGDVCSFDLRFREQRQSDIDHASANIYACGDSINSSASKFTPRGTGQVAFDIERSRKEVLYKVLLSLRDLCREDAEKDKEDMHDTDGWHYFRVPQVNHFWRDVFTDNRDLFSVIDLSFWEDHPSPSISDESERQLQENKHSIWIRGISDYVSYTGDKPLALCFSPGCGPKRHATANLYDLINSLLKQIPDRIRELQIWSNPGANYLDRLVQPAPKLEVLILKSRPTEDADCHSFLYTDYLHEDVIDIPTVILSTPDLLGRTAPNLHTAIFLGCSVPWTSPILRNGLRYFSVQYPNLSKLKRTRRTEVVQPFRYLAPPKDLFDILRSASDHMKYLNLLHALPVFHSLDFSGITPISLRQLRSFQLADRCINCVGFLQPLDIPPSSAVTIHCYGCGSDEHYHLATYLASLCGRNRDITIQVDVSNMRSGAWLRTTTRDGDAEIDFRPHVEWQTTYLLSHSSRLATLRIFFNELVRHGNPVRRLFLVDSPVVRSEGSRIDYFDVSVLSLEYDHPCMDLVTDVIYEGGRPDVFLGFLCQERLRIAPSGLQEARPFLPNLQTIIFRLRIHVKLDKRGLVSRKIVSAIKHRQNCRAPLKKILLKNCQWIEQEPDVGWVRSLAGSLEKIRWHVEWDGSSVSPVLGLAADGETEEQVTL</sequence>
<feature type="region of interest" description="Disordered" evidence="1">
    <location>
        <begin position="1"/>
        <end position="40"/>
    </location>
</feature>
<evidence type="ECO:0000313" key="3">
    <source>
        <dbReference type="Proteomes" id="UP000298327"/>
    </source>
</evidence>
<dbReference type="AlphaFoldDB" id="A0A4Y9YP89"/>
<reference evidence="2 3" key="1">
    <citation type="submission" date="2019-02" db="EMBL/GenBank/DDBJ databases">
        <title>Genome sequencing of the rare red list fungi Dentipellis fragilis.</title>
        <authorList>
            <person name="Buettner E."/>
            <person name="Kellner H."/>
        </authorList>
    </citation>
    <scope>NUCLEOTIDE SEQUENCE [LARGE SCALE GENOMIC DNA]</scope>
    <source>
        <strain evidence="2 3">DSM 105465</strain>
    </source>
</reference>
<dbReference type="EMBL" id="SEOQ01000379">
    <property type="protein sequence ID" value="TFY64264.1"/>
    <property type="molecule type" value="Genomic_DNA"/>
</dbReference>
<name>A0A4Y9YP89_9AGAM</name>
<dbReference type="Proteomes" id="UP000298327">
    <property type="component" value="Unassembled WGS sequence"/>
</dbReference>
<proteinExistence type="predicted"/>
<comment type="caution">
    <text evidence="2">The sequence shown here is derived from an EMBL/GenBank/DDBJ whole genome shotgun (WGS) entry which is preliminary data.</text>
</comment>
<gene>
    <name evidence="2" type="ORF">EVG20_g6004</name>
</gene>
<accession>A0A4Y9YP89</accession>
<feature type="region of interest" description="Disordered" evidence="1">
    <location>
        <begin position="48"/>
        <end position="67"/>
    </location>
</feature>
<feature type="compositionally biased region" description="Polar residues" evidence="1">
    <location>
        <begin position="1"/>
        <end position="14"/>
    </location>
</feature>
<protein>
    <submittedName>
        <fullName evidence="2">Uncharacterized protein</fullName>
    </submittedName>
</protein>